<keyword evidence="5" id="KW-1185">Reference proteome</keyword>
<comment type="subcellular location">
    <subcellularLocation>
        <location evidence="1">Periplasm</location>
    </subcellularLocation>
</comment>
<dbReference type="Gene3D" id="3.40.190.10">
    <property type="entry name" value="Periplasmic binding protein-like II"/>
    <property type="match status" value="2"/>
</dbReference>
<evidence type="ECO:0000256" key="3">
    <source>
        <dbReference type="SAM" id="SignalP"/>
    </source>
</evidence>
<gene>
    <name evidence="4" type="ORF">ATO3_19260</name>
</gene>
<organism evidence="4 5">
    <name type="scientific">Marinibacterium profundimaris</name>
    <dbReference type="NCBI Taxonomy" id="1679460"/>
    <lineage>
        <taxon>Bacteria</taxon>
        <taxon>Pseudomonadati</taxon>
        <taxon>Pseudomonadota</taxon>
        <taxon>Alphaproteobacteria</taxon>
        <taxon>Rhodobacterales</taxon>
        <taxon>Paracoccaceae</taxon>
        <taxon>Marinibacterium</taxon>
    </lineage>
</organism>
<feature type="chain" id="PRO_5012691506" evidence="3">
    <location>
        <begin position="25"/>
        <end position="433"/>
    </location>
</feature>
<dbReference type="GO" id="GO:0042597">
    <property type="term" value="C:periplasmic space"/>
    <property type="evidence" value="ECO:0007669"/>
    <property type="project" value="UniProtKB-SubCell"/>
</dbReference>
<reference evidence="4 5" key="1">
    <citation type="submission" date="2013-04" db="EMBL/GenBank/DDBJ databases">
        <title>Oceanicola sp. 22II1-22F33 Genome Sequencing.</title>
        <authorList>
            <person name="Lai Q."/>
            <person name="Li G."/>
            <person name="Shao Z."/>
        </authorList>
    </citation>
    <scope>NUCLEOTIDE SEQUENCE [LARGE SCALE GENOMIC DNA]</scope>
    <source>
        <strain evidence="4 5">22II1-22F33</strain>
    </source>
</reference>
<comment type="caution">
    <text evidence="4">The sequence shown here is derived from an EMBL/GenBank/DDBJ whole genome shotgun (WGS) entry which is preliminary data.</text>
</comment>
<dbReference type="RefSeq" id="WP_198963317.1">
    <property type="nucleotide sequence ID" value="NZ_AQQR01000010.1"/>
</dbReference>
<dbReference type="PANTHER" id="PTHR43649">
    <property type="entry name" value="ARABINOSE-BINDING PROTEIN-RELATED"/>
    <property type="match status" value="1"/>
</dbReference>
<dbReference type="Pfam" id="PF01547">
    <property type="entry name" value="SBP_bac_1"/>
    <property type="match status" value="1"/>
</dbReference>
<name>A0A225NEZ4_9RHOB</name>
<dbReference type="EMBL" id="AQQR01000010">
    <property type="protein sequence ID" value="OWU70981.1"/>
    <property type="molecule type" value="Genomic_DNA"/>
</dbReference>
<sequence length="433" mass="46148">MKQTKTFLLGSVASAMLVAGPASAEEIRILINQSPWLNGFVAMVEEYEDQTDNTIELDVTPFGGMLEKTRNSVRGDDGRYDIVALNAAGMAEFYAGGFLKPLTEIDAEFALDENVLTFGGSTGWNFDTNGFSADGDLLGVPINGNVQVLYYRTDLYDEAGLTPPETWDDLMANAKALADDNTYGFIPRASRDSILYNFTSYLFSHGGSFFADPSGGDYSVTIASPEGLKALETYIALGNEAGPPNPGAIAQAELIQLMSTGRAAHAIAVVAAYPVLNDPNSSIVAGKVGTALIPAAEGEEHASAAGHWVAAIPKNVTGEKQDAALDFLNWFLSKKQQLFYVQSGGIPVRKDLSDSAGDNPSFAFLPAFSENASVSRMNMPLPQGSQISDAISLFLNQAVIGELTPTEALNKSADEMHRILTEAGYTLAEPSKL</sequence>
<evidence type="ECO:0000313" key="4">
    <source>
        <dbReference type="EMBL" id="OWU70981.1"/>
    </source>
</evidence>
<dbReference type="SUPFAM" id="SSF53850">
    <property type="entry name" value="Periplasmic binding protein-like II"/>
    <property type="match status" value="1"/>
</dbReference>
<comment type="similarity">
    <text evidence="2">Belongs to the bacterial solute-binding protein 1 family.</text>
</comment>
<dbReference type="Proteomes" id="UP000215377">
    <property type="component" value="Unassembled WGS sequence"/>
</dbReference>
<protein>
    <submittedName>
        <fullName evidence="4">Polyols ABC transporter substrate-binding protein</fullName>
    </submittedName>
</protein>
<dbReference type="AlphaFoldDB" id="A0A225NEZ4"/>
<dbReference type="PANTHER" id="PTHR43649:SF12">
    <property type="entry name" value="DIACETYLCHITOBIOSE BINDING PROTEIN DASA"/>
    <property type="match status" value="1"/>
</dbReference>
<evidence type="ECO:0000313" key="5">
    <source>
        <dbReference type="Proteomes" id="UP000215377"/>
    </source>
</evidence>
<evidence type="ECO:0000256" key="1">
    <source>
        <dbReference type="ARBA" id="ARBA00004418"/>
    </source>
</evidence>
<feature type="signal peptide" evidence="3">
    <location>
        <begin position="1"/>
        <end position="24"/>
    </location>
</feature>
<dbReference type="InterPro" id="IPR006059">
    <property type="entry name" value="SBP"/>
</dbReference>
<evidence type="ECO:0000256" key="2">
    <source>
        <dbReference type="ARBA" id="ARBA00008520"/>
    </source>
</evidence>
<proteinExistence type="inferred from homology"/>
<accession>A0A225NEZ4</accession>
<keyword evidence="3" id="KW-0732">Signal</keyword>
<dbReference type="InterPro" id="IPR050490">
    <property type="entry name" value="Bact_solute-bd_prot1"/>
</dbReference>